<proteinExistence type="inferred from homology"/>
<organism evidence="7 8">
    <name type="scientific">Alkaliphilus flagellatus</name>
    <dbReference type="NCBI Taxonomy" id="2841507"/>
    <lineage>
        <taxon>Bacteria</taxon>
        <taxon>Bacillati</taxon>
        <taxon>Bacillota</taxon>
        <taxon>Clostridia</taxon>
        <taxon>Peptostreptococcales</taxon>
        <taxon>Natronincolaceae</taxon>
        <taxon>Alkaliphilus</taxon>
    </lineage>
</organism>
<dbReference type="EMBL" id="JAHLQK010000001">
    <property type="protein sequence ID" value="MBU5675755.1"/>
    <property type="molecule type" value="Genomic_DNA"/>
</dbReference>
<dbReference type="InterPro" id="IPR030678">
    <property type="entry name" value="Peptide/Ni-bd"/>
</dbReference>
<gene>
    <name evidence="7" type="ORF">KQI88_04940</name>
</gene>
<dbReference type="PIRSF" id="PIRSF002741">
    <property type="entry name" value="MppA"/>
    <property type="match status" value="1"/>
</dbReference>
<protein>
    <submittedName>
        <fullName evidence="7">Glutathione ABC transporter substrate-binding protein</fullName>
    </submittedName>
</protein>
<dbReference type="Proteomes" id="UP000779508">
    <property type="component" value="Unassembled WGS sequence"/>
</dbReference>
<evidence type="ECO:0000256" key="2">
    <source>
        <dbReference type="ARBA" id="ARBA00022448"/>
    </source>
</evidence>
<feature type="domain" description="Solute-binding protein family 5" evidence="6">
    <location>
        <begin position="83"/>
        <end position="435"/>
    </location>
</feature>
<dbReference type="PANTHER" id="PTHR30290:SF9">
    <property type="entry name" value="OLIGOPEPTIDE-BINDING PROTEIN APPA"/>
    <property type="match status" value="1"/>
</dbReference>
<dbReference type="PROSITE" id="PS51257">
    <property type="entry name" value="PROKAR_LIPOPROTEIN"/>
    <property type="match status" value="1"/>
</dbReference>
<dbReference type="CDD" id="cd08499">
    <property type="entry name" value="PBP2_Ylib_like"/>
    <property type="match status" value="1"/>
</dbReference>
<keyword evidence="4" id="KW-0175">Coiled coil</keyword>
<sequence length="516" mass="57036">MIKNKKMLALLSMIIVLALVAVGCGNSGDGATGGANGGVKDTLVVAQNSDAKTLDPHGTNDNASSRVTKQINETLVEQDENMELQPGLAESWEKINDLTFEFKLKQGVKFHNGEELKASDVKFTFLRALESPHVGHIVGAINKDGIEIVDDYTIRIATTEPFAPLLSHLAHPGSSILNEKAVTDAGSDYGQKPVGTGPFKFENWVNGDEISLVKFEEYHGEKAKVEKVKFRSISEATNRTINLETGEVDIVYDVLPTDVKRIEEDKNLVLMRQENLSTTYIGFNVQKKPFDDVRVRQAINHAIDVDSIIEAVMQGVGELANGPLGPNVWASNQKLVPYEYDVEKAKELMKEAGLENGFKTSIWTNDNKSRMDIAEIVQNQLKAINIEAEVKVVEWGAYIDGTAKGEHDMFILGWTAVTGDPDYGLYPLFHSSQFGDAGNRTFYGNAKVDELLDKARKSADQAEREKAYLEVQEIVRNDAPWIFLNNGENVDGLRSNVKGFVQHPAGHHRLGSVYFE</sequence>
<comment type="similarity">
    <text evidence="1">Belongs to the bacterial solute-binding protein 5 family.</text>
</comment>
<feature type="coiled-coil region" evidence="4">
    <location>
        <begin position="445"/>
        <end position="472"/>
    </location>
</feature>
<evidence type="ECO:0000256" key="1">
    <source>
        <dbReference type="ARBA" id="ARBA00005695"/>
    </source>
</evidence>
<evidence type="ECO:0000313" key="7">
    <source>
        <dbReference type="EMBL" id="MBU5675755.1"/>
    </source>
</evidence>
<feature type="signal peptide" evidence="5">
    <location>
        <begin position="1"/>
        <end position="23"/>
    </location>
</feature>
<comment type="caution">
    <text evidence="7">The sequence shown here is derived from an EMBL/GenBank/DDBJ whole genome shotgun (WGS) entry which is preliminary data.</text>
</comment>
<dbReference type="PANTHER" id="PTHR30290">
    <property type="entry name" value="PERIPLASMIC BINDING COMPONENT OF ABC TRANSPORTER"/>
    <property type="match status" value="1"/>
</dbReference>
<keyword evidence="2" id="KW-0813">Transport</keyword>
<dbReference type="InterPro" id="IPR000914">
    <property type="entry name" value="SBP_5_dom"/>
</dbReference>
<feature type="chain" id="PRO_5045720252" evidence="5">
    <location>
        <begin position="24"/>
        <end position="516"/>
    </location>
</feature>
<dbReference type="Pfam" id="PF00496">
    <property type="entry name" value="SBP_bac_5"/>
    <property type="match status" value="1"/>
</dbReference>
<evidence type="ECO:0000256" key="3">
    <source>
        <dbReference type="ARBA" id="ARBA00022729"/>
    </source>
</evidence>
<evidence type="ECO:0000313" key="8">
    <source>
        <dbReference type="Proteomes" id="UP000779508"/>
    </source>
</evidence>
<evidence type="ECO:0000259" key="6">
    <source>
        <dbReference type="Pfam" id="PF00496"/>
    </source>
</evidence>
<evidence type="ECO:0000256" key="5">
    <source>
        <dbReference type="SAM" id="SignalP"/>
    </source>
</evidence>
<evidence type="ECO:0000256" key="4">
    <source>
        <dbReference type="SAM" id="Coils"/>
    </source>
</evidence>
<keyword evidence="3 5" id="KW-0732">Signal</keyword>
<dbReference type="RefSeq" id="WP_216415207.1">
    <property type="nucleotide sequence ID" value="NZ_JAHLQK010000001.1"/>
</dbReference>
<keyword evidence="8" id="KW-1185">Reference proteome</keyword>
<dbReference type="InterPro" id="IPR039424">
    <property type="entry name" value="SBP_5"/>
</dbReference>
<accession>A0ABS6FZT3</accession>
<reference evidence="7 8" key="1">
    <citation type="submission" date="2021-06" db="EMBL/GenBank/DDBJ databases">
        <authorList>
            <person name="Sun Q."/>
            <person name="Li D."/>
        </authorList>
    </citation>
    <scope>NUCLEOTIDE SEQUENCE [LARGE SCALE GENOMIC DNA]</scope>
    <source>
        <strain evidence="7 8">MSJ-5</strain>
    </source>
</reference>
<name>A0ABS6FZT3_9FIRM</name>